<protein>
    <submittedName>
        <fullName evidence="4">Phenolic glucoside malonyltransferase 1-like</fullName>
    </submittedName>
</protein>
<dbReference type="Pfam" id="PF02458">
    <property type="entry name" value="Transferase"/>
    <property type="match status" value="1"/>
</dbReference>
<dbReference type="OrthoDB" id="1862401at2759"/>
<dbReference type="InterPro" id="IPR023213">
    <property type="entry name" value="CAT-like_dom_sf"/>
</dbReference>
<accession>A0A6J1JEA3</accession>
<reference evidence="4" key="1">
    <citation type="submission" date="2025-08" db="UniProtKB">
        <authorList>
            <consortium name="RefSeq"/>
        </authorList>
    </citation>
    <scope>IDENTIFICATION</scope>
    <source>
        <tissue evidence="4">Young leaves</tissue>
    </source>
</reference>
<dbReference type="PANTHER" id="PTHR31625">
    <property type="match status" value="1"/>
</dbReference>
<dbReference type="GeneID" id="111484235"/>
<sequence>MQQEHMELPKKPWLEILEQCKIGPSPSPPTPFSLPLTLFDLSFFSAPPTQHILFYSLSPHQLLHLDSILLNLKHSLSHALSHFLPLAGSLVWPPQSPDPFILYNPGDSVSLTIAKTHADFHLLSSNHARKATESHFLVPQLPTSDTIAPAMSLQITLFPKSGFCIGIITNHVVSDAKTSTMFLKSWASICSTLNNTNNKNPPTLPSELTPCFDRTSATDPNGLHTIYVKSFEIFVPKLLGLAPKEVISDDVVYATFELTCIDIEKVRRRVVATSSSTPRRLTTLMLAFSLASTCIVKAQRIAPECKIGLIFLVDWRARMDMLGGLNYFGNCVSAYGVFAEARELEEENGMAMISNKISEEIEEIEKNGKENKIVEMLEAISERWRKEMPIDKLIIVAGSPRLGVYDIDFGWGRSKKVEQVSISPNGVFSMAESRNGDGGVELGIALPPQAMDKFCSLFSETVKGYVD</sequence>
<evidence type="ECO:0000313" key="3">
    <source>
        <dbReference type="Proteomes" id="UP000504608"/>
    </source>
</evidence>
<dbReference type="InterPro" id="IPR051504">
    <property type="entry name" value="Plant_metabolite_acyltrans"/>
</dbReference>
<dbReference type="Proteomes" id="UP000504608">
    <property type="component" value="Unplaced"/>
</dbReference>
<keyword evidence="1" id="KW-0808">Transferase</keyword>
<dbReference type="AlphaFoldDB" id="A0A6J1JEA3"/>
<dbReference type="GO" id="GO:0016747">
    <property type="term" value="F:acyltransferase activity, transferring groups other than amino-acyl groups"/>
    <property type="evidence" value="ECO:0007669"/>
    <property type="project" value="UniProtKB-ARBA"/>
</dbReference>
<evidence type="ECO:0000313" key="4">
    <source>
        <dbReference type="RefSeq" id="XP_022986520.1"/>
    </source>
</evidence>
<name>A0A6J1JEA3_CUCMA</name>
<evidence type="ECO:0000256" key="1">
    <source>
        <dbReference type="ARBA" id="ARBA00022679"/>
    </source>
</evidence>
<keyword evidence="3" id="KW-1185">Reference proteome</keyword>
<proteinExistence type="predicted"/>
<dbReference type="Gene3D" id="3.30.559.10">
    <property type="entry name" value="Chloramphenicol acetyltransferase-like domain"/>
    <property type="match status" value="2"/>
</dbReference>
<keyword evidence="2" id="KW-0012">Acyltransferase</keyword>
<dbReference type="RefSeq" id="XP_022986520.1">
    <property type="nucleotide sequence ID" value="XM_023130752.1"/>
</dbReference>
<organism evidence="3 4">
    <name type="scientific">Cucurbita maxima</name>
    <name type="common">Pumpkin</name>
    <name type="synonym">Winter squash</name>
    <dbReference type="NCBI Taxonomy" id="3661"/>
    <lineage>
        <taxon>Eukaryota</taxon>
        <taxon>Viridiplantae</taxon>
        <taxon>Streptophyta</taxon>
        <taxon>Embryophyta</taxon>
        <taxon>Tracheophyta</taxon>
        <taxon>Spermatophyta</taxon>
        <taxon>Magnoliopsida</taxon>
        <taxon>eudicotyledons</taxon>
        <taxon>Gunneridae</taxon>
        <taxon>Pentapetalae</taxon>
        <taxon>rosids</taxon>
        <taxon>fabids</taxon>
        <taxon>Cucurbitales</taxon>
        <taxon>Cucurbitaceae</taxon>
        <taxon>Cucurbiteae</taxon>
        <taxon>Cucurbita</taxon>
    </lineage>
</organism>
<dbReference type="KEGG" id="cmax:111484235"/>
<gene>
    <name evidence="4" type="primary">LOC111484235</name>
</gene>
<evidence type="ECO:0000256" key="2">
    <source>
        <dbReference type="ARBA" id="ARBA00023315"/>
    </source>
</evidence>